<dbReference type="EMBL" id="UINC01092167">
    <property type="protein sequence ID" value="SVC45524.1"/>
    <property type="molecule type" value="Genomic_DNA"/>
</dbReference>
<reference evidence="1" key="1">
    <citation type="submission" date="2018-05" db="EMBL/GenBank/DDBJ databases">
        <authorList>
            <person name="Lanie J.A."/>
            <person name="Ng W.-L."/>
            <person name="Kazmierczak K.M."/>
            <person name="Andrzejewski T.M."/>
            <person name="Davidsen T.M."/>
            <person name="Wayne K.J."/>
            <person name="Tettelin H."/>
            <person name="Glass J.I."/>
            <person name="Rusch D."/>
            <person name="Podicherti R."/>
            <person name="Tsui H.-C.T."/>
            <person name="Winkler M.E."/>
        </authorList>
    </citation>
    <scope>NUCLEOTIDE SEQUENCE</scope>
</reference>
<organism evidence="1">
    <name type="scientific">marine metagenome</name>
    <dbReference type="NCBI Taxonomy" id="408172"/>
    <lineage>
        <taxon>unclassified sequences</taxon>
        <taxon>metagenomes</taxon>
        <taxon>ecological metagenomes</taxon>
    </lineage>
</organism>
<protein>
    <submittedName>
        <fullName evidence="1">Uncharacterized protein</fullName>
    </submittedName>
</protein>
<gene>
    <name evidence="1" type="ORF">METZ01_LOCUS298378</name>
</gene>
<evidence type="ECO:0000313" key="1">
    <source>
        <dbReference type="EMBL" id="SVC45524.1"/>
    </source>
</evidence>
<accession>A0A382M948</accession>
<name>A0A382M948_9ZZZZ</name>
<feature type="non-terminal residue" evidence="1">
    <location>
        <position position="1"/>
    </location>
</feature>
<sequence length="28" mass="3148">LHISSISIIMFPTQQEGFGRLAVTQYLP</sequence>
<proteinExistence type="predicted"/>
<dbReference type="AlphaFoldDB" id="A0A382M948"/>